<keyword evidence="3" id="KW-0732">Signal</keyword>
<reference evidence="8 9" key="1">
    <citation type="submission" date="2016-03" db="EMBL/GenBank/DDBJ databases">
        <title>Draft genome sequence of Paenibacillus glacialis DSM 22343.</title>
        <authorList>
            <person name="Shin S.-K."/>
            <person name="Yi H."/>
        </authorList>
    </citation>
    <scope>NUCLEOTIDE SEQUENCE [LARGE SCALE GENOMIC DNA]</scope>
    <source>
        <strain evidence="8 9">DSM 22343</strain>
    </source>
</reference>
<feature type="domain" description="5'-Nucleotidase C-terminal" evidence="7">
    <location>
        <begin position="336"/>
        <end position="491"/>
    </location>
</feature>
<dbReference type="Pfam" id="PF02872">
    <property type="entry name" value="5_nucleotid_C"/>
    <property type="match status" value="1"/>
</dbReference>
<evidence type="ECO:0000256" key="4">
    <source>
        <dbReference type="ARBA" id="ARBA00022741"/>
    </source>
</evidence>
<comment type="similarity">
    <text evidence="1 5">Belongs to the 5'-nucleotidase family.</text>
</comment>
<dbReference type="GO" id="GO:0009166">
    <property type="term" value="P:nucleotide catabolic process"/>
    <property type="evidence" value="ECO:0007669"/>
    <property type="project" value="InterPro"/>
</dbReference>
<evidence type="ECO:0000313" key="8">
    <source>
        <dbReference type="EMBL" id="OAB43778.1"/>
    </source>
</evidence>
<comment type="caution">
    <text evidence="8">The sequence shown here is derived from an EMBL/GenBank/DDBJ whole genome shotgun (WGS) entry which is preliminary data.</text>
</comment>
<dbReference type="InterPro" id="IPR004843">
    <property type="entry name" value="Calcineurin-like_PHP"/>
</dbReference>
<dbReference type="PANTHER" id="PTHR11575">
    <property type="entry name" value="5'-NUCLEOTIDASE-RELATED"/>
    <property type="match status" value="1"/>
</dbReference>
<dbReference type="Gene3D" id="3.90.780.10">
    <property type="entry name" value="5'-Nucleotidase, C-terminal domain"/>
    <property type="match status" value="1"/>
</dbReference>
<dbReference type="AlphaFoldDB" id="A0A168LSG8"/>
<dbReference type="Pfam" id="PF00149">
    <property type="entry name" value="Metallophos"/>
    <property type="match status" value="1"/>
</dbReference>
<sequence length="532" mass="59864">MKDKKREMKIIILVTSDIHGYIVPCSYVDGSSVEHGLSSISTLIAEQRKVEGEVLLIDNGDFLQGSPLAYHQAKVNPSQPGVIIACMNCIGYDAVVPGNHEFNFGRNYLEQEMAASKFPWLSANVISETTGEPLFGKPYRIWEWDNGVRLAVLGLTTSYVPNWEQADHIQGMKFIDPITTAKHWIPYLREEERVDIVIVSYHGGFERDLSTGEASETLTGENQGYALCQEVPGIDVILTGHQHRAIAGESVNGVCVVQPGSEGSYLGKVTLHINRIEDHWLVVDKQSELLSSKNTKSDQDIVELVEPAEKALALWMDQSIGGVIGEDMRISNPLQTRLSDHPFMEWINSVQMELSGALISCAAIFDNHSPGFDRNITMRDIMINYKYPNTLTVLRVTGQDIKDALERSAQYFQRNEMGEIEVSEDFLLPKPQHFNYDMWEGIEYMIDVSRARGDRIVRLEYEGNPISTRQEYDVVMNNYRASGGGEYPMFKGKKIIKEIRVDMVEILADYIKSKGEITATLNNNWSVISGKK</sequence>
<dbReference type="Gene3D" id="3.60.21.10">
    <property type="match status" value="1"/>
</dbReference>
<evidence type="ECO:0000259" key="7">
    <source>
        <dbReference type="Pfam" id="PF02872"/>
    </source>
</evidence>
<keyword evidence="2" id="KW-0479">Metal-binding</keyword>
<dbReference type="EMBL" id="LVJH01000010">
    <property type="protein sequence ID" value="OAB43778.1"/>
    <property type="molecule type" value="Genomic_DNA"/>
</dbReference>
<organism evidence="8 9">
    <name type="scientific">Paenibacillus glacialis</name>
    <dbReference type="NCBI Taxonomy" id="494026"/>
    <lineage>
        <taxon>Bacteria</taxon>
        <taxon>Bacillati</taxon>
        <taxon>Bacillota</taxon>
        <taxon>Bacilli</taxon>
        <taxon>Bacillales</taxon>
        <taxon>Paenibacillaceae</taxon>
        <taxon>Paenibacillus</taxon>
    </lineage>
</organism>
<accession>A0A168LSG8</accession>
<dbReference type="CDD" id="cd07410">
    <property type="entry name" value="MPP_CpdB_N"/>
    <property type="match status" value="1"/>
</dbReference>
<dbReference type="OrthoDB" id="9775118at2"/>
<dbReference type="Proteomes" id="UP000076967">
    <property type="component" value="Unassembled WGS sequence"/>
</dbReference>
<evidence type="ECO:0000313" key="9">
    <source>
        <dbReference type="Proteomes" id="UP000076967"/>
    </source>
</evidence>
<dbReference type="PRINTS" id="PR01607">
    <property type="entry name" value="APYRASEFAMLY"/>
</dbReference>
<feature type="domain" description="Calcineurin-like phosphoesterase" evidence="6">
    <location>
        <begin position="12"/>
        <end position="244"/>
    </location>
</feature>
<evidence type="ECO:0000256" key="3">
    <source>
        <dbReference type="ARBA" id="ARBA00022729"/>
    </source>
</evidence>
<evidence type="ECO:0000256" key="1">
    <source>
        <dbReference type="ARBA" id="ARBA00006654"/>
    </source>
</evidence>
<dbReference type="GO" id="GO:0046872">
    <property type="term" value="F:metal ion binding"/>
    <property type="evidence" value="ECO:0007669"/>
    <property type="project" value="UniProtKB-KW"/>
</dbReference>
<dbReference type="InterPro" id="IPR041827">
    <property type="entry name" value="CpdB_N"/>
</dbReference>
<dbReference type="RefSeq" id="WP_068531511.1">
    <property type="nucleotide sequence ID" value="NZ_LVJH01000010.1"/>
</dbReference>
<dbReference type="GO" id="GO:0016787">
    <property type="term" value="F:hydrolase activity"/>
    <property type="evidence" value="ECO:0007669"/>
    <property type="project" value="UniProtKB-KW"/>
</dbReference>
<gene>
    <name evidence="8" type="ORF">PGLA_08335</name>
</gene>
<keyword evidence="4 5" id="KW-0547">Nucleotide-binding</keyword>
<dbReference type="InterPro" id="IPR036907">
    <property type="entry name" value="5'-Nucleotdase_C_sf"/>
</dbReference>
<dbReference type="GO" id="GO:0000166">
    <property type="term" value="F:nucleotide binding"/>
    <property type="evidence" value="ECO:0007669"/>
    <property type="project" value="UniProtKB-KW"/>
</dbReference>
<dbReference type="GO" id="GO:0030288">
    <property type="term" value="C:outer membrane-bounded periplasmic space"/>
    <property type="evidence" value="ECO:0007669"/>
    <property type="project" value="TreeGrafter"/>
</dbReference>
<evidence type="ECO:0000256" key="5">
    <source>
        <dbReference type="RuleBase" id="RU362119"/>
    </source>
</evidence>
<keyword evidence="5" id="KW-0378">Hydrolase</keyword>
<dbReference type="InterPro" id="IPR008334">
    <property type="entry name" value="5'-Nucleotdase_C"/>
</dbReference>
<dbReference type="InterPro" id="IPR006179">
    <property type="entry name" value="5_nucleotidase/apyrase"/>
</dbReference>
<dbReference type="SUPFAM" id="SSF55816">
    <property type="entry name" value="5'-nucleotidase (syn. UDP-sugar hydrolase), C-terminal domain"/>
    <property type="match status" value="1"/>
</dbReference>
<protein>
    <submittedName>
        <fullName evidence="8">Bifunctional metallophosphatase/5'-nucleotidase</fullName>
    </submittedName>
</protein>
<evidence type="ECO:0000259" key="6">
    <source>
        <dbReference type="Pfam" id="PF00149"/>
    </source>
</evidence>
<evidence type="ECO:0000256" key="2">
    <source>
        <dbReference type="ARBA" id="ARBA00022723"/>
    </source>
</evidence>
<dbReference type="SUPFAM" id="SSF56300">
    <property type="entry name" value="Metallo-dependent phosphatases"/>
    <property type="match status" value="1"/>
</dbReference>
<proteinExistence type="inferred from homology"/>
<dbReference type="PANTHER" id="PTHR11575:SF6">
    <property type="entry name" value="2',3'-CYCLIC-NUCLEOTIDE 2'-PHOSPHODIESTERASE_3'-NUCLEOTIDASE"/>
    <property type="match status" value="1"/>
</dbReference>
<name>A0A168LSG8_9BACL</name>
<dbReference type="STRING" id="494026.PGLA_08335"/>
<dbReference type="InterPro" id="IPR029052">
    <property type="entry name" value="Metallo-depent_PP-like"/>
</dbReference>
<keyword evidence="9" id="KW-1185">Reference proteome</keyword>